<evidence type="ECO:0000313" key="1">
    <source>
        <dbReference type="EMBL" id="KAJ9076413.1"/>
    </source>
</evidence>
<organism evidence="1 2">
    <name type="scientific">Entomophthora muscae</name>
    <dbReference type="NCBI Taxonomy" id="34485"/>
    <lineage>
        <taxon>Eukaryota</taxon>
        <taxon>Fungi</taxon>
        <taxon>Fungi incertae sedis</taxon>
        <taxon>Zoopagomycota</taxon>
        <taxon>Entomophthoromycotina</taxon>
        <taxon>Entomophthoromycetes</taxon>
        <taxon>Entomophthorales</taxon>
        <taxon>Entomophthoraceae</taxon>
        <taxon>Entomophthora</taxon>
    </lineage>
</organism>
<sequence>MASSKSDNTAPAPRYFDPAPLPKQWDVPLPGGGGAVLHEKELWRKAYFYLNVFLVVFVFIFESLVTFQLQLFSTPLYLIDKEKFYAVIHYSQKLFGVAMVSIHQLFAPTTFIIYQDATIPGPLFCKPCVPPSQKVSLDDMKESLVLPKRIILISNHQLYSDWIYIWALAYMARRHGDLKVILKKSLKNIPIWGWGMQFFDFIFLERSWTKDAQNFLAHMAKLKSSTSPLWLLIFPEGTTISAETREKSHTFAEKNGIPVPKHTLLPRSLGLYTCVNSLGNTIDYIYDLTVGIPGVPRGATPQYTYTLASLYVMGLNPGQIHVHFRRFKVSDLPREEEAFSAWLQARWQEKDELLEHFYQKGCFPADTESLPKLCNVSLRHLAEFLQFPVLQYAFTSVFTLIWRLL</sequence>
<accession>A0ACC2TPE1</accession>
<dbReference type="EMBL" id="QTSX02002285">
    <property type="protein sequence ID" value="KAJ9076413.1"/>
    <property type="molecule type" value="Genomic_DNA"/>
</dbReference>
<keyword evidence="2" id="KW-1185">Reference proteome</keyword>
<comment type="caution">
    <text evidence="1">The sequence shown here is derived from an EMBL/GenBank/DDBJ whole genome shotgun (WGS) entry which is preliminary data.</text>
</comment>
<protein>
    <submittedName>
        <fullName evidence="1">Uncharacterized protein</fullName>
    </submittedName>
</protein>
<reference evidence="1" key="1">
    <citation type="submission" date="2022-04" db="EMBL/GenBank/DDBJ databases">
        <title>Genome of the entomopathogenic fungus Entomophthora muscae.</title>
        <authorList>
            <person name="Elya C."/>
            <person name="Lovett B.R."/>
            <person name="Lee E."/>
            <person name="Macias A.M."/>
            <person name="Hajek A.E."/>
            <person name="De Bivort B.L."/>
            <person name="Kasson M.T."/>
            <person name="De Fine Licht H.H."/>
            <person name="Stajich J.E."/>
        </authorList>
    </citation>
    <scope>NUCLEOTIDE SEQUENCE</scope>
    <source>
        <strain evidence="1">Berkeley</strain>
    </source>
</reference>
<proteinExistence type="predicted"/>
<name>A0ACC2TPE1_9FUNG</name>
<gene>
    <name evidence="1" type="ORF">DSO57_1026516</name>
</gene>
<evidence type="ECO:0000313" key="2">
    <source>
        <dbReference type="Proteomes" id="UP001165960"/>
    </source>
</evidence>
<dbReference type="Proteomes" id="UP001165960">
    <property type="component" value="Unassembled WGS sequence"/>
</dbReference>